<keyword evidence="4" id="KW-0106">Calcium</keyword>
<dbReference type="SMART" id="SM00179">
    <property type="entry name" value="EGF_CA"/>
    <property type="match status" value="1"/>
</dbReference>
<keyword evidence="7" id="KW-0732">Signal</keyword>
<dbReference type="PROSITE" id="PS01187">
    <property type="entry name" value="EGF_CA"/>
    <property type="match status" value="1"/>
</dbReference>
<feature type="domain" description="EGF-like" evidence="9">
    <location>
        <begin position="439"/>
        <end position="478"/>
    </location>
</feature>
<evidence type="ECO:0000256" key="5">
    <source>
        <dbReference type="ARBA" id="ARBA00023157"/>
    </source>
</evidence>
<accession>A0A6P8J5K0</accession>
<name>A0A6P8J5K0_ACTTE</name>
<evidence type="ECO:0000256" key="1">
    <source>
        <dbReference type="ARBA" id="ARBA00006373"/>
    </source>
</evidence>
<evidence type="ECO:0000259" key="10">
    <source>
        <dbReference type="SMART" id="SM00210"/>
    </source>
</evidence>
<keyword evidence="3" id="KW-0677">Repeat</keyword>
<evidence type="ECO:0000259" key="8">
    <source>
        <dbReference type="SMART" id="SM00179"/>
    </source>
</evidence>
<dbReference type="InterPro" id="IPR018097">
    <property type="entry name" value="EGF_Ca-bd_CS"/>
</dbReference>
<evidence type="ECO:0000313" key="11">
    <source>
        <dbReference type="Proteomes" id="UP000515163"/>
    </source>
</evidence>
<dbReference type="InterPro" id="IPR001881">
    <property type="entry name" value="EGF-like_Ca-bd_dom"/>
</dbReference>
<proteinExistence type="inferred from homology"/>
<dbReference type="SMART" id="SM00210">
    <property type="entry name" value="TSPN"/>
    <property type="match status" value="1"/>
</dbReference>
<gene>
    <name evidence="12" type="primary">LOC116309020</name>
</gene>
<dbReference type="InterPro" id="IPR013320">
    <property type="entry name" value="ConA-like_dom_sf"/>
</dbReference>
<dbReference type="Pfam" id="PF07645">
    <property type="entry name" value="EGF_CA"/>
    <property type="match status" value="1"/>
</dbReference>
<dbReference type="InterPro" id="IPR000742">
    <property type="entry name" value="EGF"/>
</dbReference>
<dbReference type="InterPro" id="IPR049883">
    <property type="entry name" value="NOTCH1_EGF-like"/>
</dbReference>
<protein>
    <submittedName>
        <fullName evidence="12">Uncharacterized protein LOC116309020</fullName>
    </submittedName>
</protein>
<evidence type="ECO:0000256" key="4">
    <source>
        <dbReference type="ARBA" id="ARBA00022837"/>
    </source>
</evidence>
<feature type="chain" id="PRO_5028065594" evidence="7">
    <location>
        <begin position="26"/>
        <end position="862"/>
    </location>
</feature>
<evidence type="ECO:0000256" key="3">
    <source>
        <dbReference type="ARBA" id="ARBA00022737"/>
    </source>
</evidence>
<feature type="non-terminal residue" evidence="12">
    <location>
        <position position="862"/>
    </location>
</feature>
<dbReference type="GeneID" id="116309020"/>
<dbReference type="PANTHER" id="PTHR10199:SF100">
    <property type="entry name" value="THROMBOSPONDIN, ISOFORM A"/>
    <property type="match status" value="1"/>
</dbReference>
<dbReference type="PANTHER" id="PTHR10199">
    <property type="entry name" value="THROMBOSPONDIN"/>
    <property type="match status" value="1"/>
</dbReference>
<dbReference type="Gene3D" id="2.60.120.200">
    <property type="match status" value="1"/>
</dbReference>
<keyword evidence="11" id="KW-1185">Reference proteome</keyword>
<dbReference type="FunFam" id="2.10.25.10:FF:000027">
    <property type="entry name" value="Thrombospondin 3"/>
    <property type="match status" value="1"/>
</dbReference>
<dbReference type="InParanoid" id="A0A6P8J5K0"/>
<dbReference type="AlphaFoldDB" id="A0A6P8J5K0"/>
<dbReference type="SUPFAM" id="SSF49899">
    <property type="entry name" value="Concanavalin A-like lectins/glucanases"/>
    <property type="match status" value="1"/>
</dbReference>
<dbReference type="SMART" id="SM00181">
    <property type="entry name" value="EGF"/>
    <property type="match status" value="2"/>
</dbReference>
<evidence type="ECO:0000256" key="2">
    <source>
        <dbReference type="ARBA" id="ARBA00022536"/>
    </source>
</evidence>
<dbReference type="RefSeq" id="XP_031575406.1">
    <property type="nucleotide sequence ID" value="XM_031719546.1"/>
</dbReference>
<keyword evidence="5" id="KW-1015">Disulfide bond</keyword>
<feature type="domain" description="EGF-like" evidence="9">
    <location>
        <begin position="482"/>
        <end position="518"/>
    </location>
</feature>
<dbReference type="CDD" id="cd00054">
    <property type="entry name" value="EGF_CA"/>
    <property type="match status" value="1"/>
</dbReference>
<reference evidence="12" key="1">
    <citation type="submission" date="2025-08" db="UniProtKB">
        <authorList>
            <consortium name="RefSeq"/>
        </authorList>
    </citation>
    <scope>IDENTIFICATION</scope>
    <source>
        <tissue evidence="12">Tentacle</tissue>
    </source>
</reference>
<dbReference type="GO" id="GO:0005509">
    <property type="term" value="F:calcium ion binding"/>
    <property type="evidence" value="ECO:0007669"/>
    <property type="project" value="InterPro"/>
</dbReference>
<evidence type="ECO:0000256" key="6">
    <source>
        <dbReference type="SAM" id="MobiDB-lite"/>
    </source>
</evidence>
<evidence type="ECO:0000259" key="9">
    <source>
        <dbReference type="SMART" id="SM00181"/>
    </source>
</evidence>
<dbReference type="FunFam" id="2.10.25.10:FF:000025">
    <property type="entry name" value="Thrombospondin 3"/>
    <property type="match status" value="1"/>
</dbReference>
<dbReference type="InterPro" id="IPR048287">
    <property type="entry name" value="TSPN-like_N"/>
</dbReference>
<comment type="similarity">
    <text evidence="1">Belongs to the EGF domain peptide family.</text>
</comment>
<feature type="domain" description="Thrombospondin-like N-terminal" evidence="10">
    <location>
        <begin position="29"/>
        <end position="234"/>
    </location>
</feature>
<feature type="signal peptide" evidence="7">
    <location>
        <begin position="1"/>
        <end position="25"/>
    </location>
</feature>
<keyword evidence="2" id="KW-0245">EGF-like domain</keyword>
<sequence length="862" mass="96625">MKKSGSIWYLQSLLVLLSMVLNTEAKIQDFDLIKSFELGKGQITGLGRIEGYPGEPEEAYRFDRGLARLHLGPEFVSDLAEASRESKSLTITSNLKLDRKSYGTLLSIETEGEGNLVFSLLFSCFSSCRISLYYPEGSLTSVTYFDKVPNISDGKWHKMVLHIQTNRMGKHVVSLFMDCRSLGKKKISAGLDQLFPLSNEKVKYALRFAQRGASNSVYIPWKGSLQSVLLIFGVRSHSFANPVDCLTKSTRQILSGLTNKNNRHKYQPTVKVVTTQRRQTTSKDATTVKSTPTKPQKDGTTKPQPSVRPITQKEKPTRNIVDIITSGETRFGVADGSSPTTELVLTTSDEKLDYLVDMIRQLKKEQFHRESALRKTIEMLRIDLNSQSQEVRYVRSFLEHGGACKSGSLIQQTGKRFDSIGTILPGRKTDRQNPVAGGKCLQKPCFPFVECYETPDEGLGFRCGPCPPGFTGNGIRCEDVNECNLYPCSALTKCINLRPGYQCTPCPVGYLGNASMGLGVEMARKNKQVRTRVDKLSYYPTMKSNSIIPIGISVDKEPHSQLGFQDGSLQGYLQLLQRKTKEGLQCPANTKRKDGSVGYTSFASNILEFKSISGVPKWLNLSLLDEGLGIEETLRQRNASWHKTCRDIFNNTKLERAKKRKLSGQPDANEDDTQIESDGGVCIPLKTRRSSATLSSKALYYYCFFCDKEDNPINLHSFSTFEVNKKVESCIDAVNDNKLKAKLNTCGDLMAAEAKYHTKCLVRLYNRAQQTAKVQLQNDAERPPIELEELAFAELFAYIDESLESEDLPVLKLSNLVKYFSLKLHELGVKCDNKINSTRLKDRILETYSDLTAHYEGREVLL</sequence>
<dbReference type="Proteomes" id="UP000515163">
    <property type="component" value="Unplaced"/>
</dbReference>
<feature type="compositionally biased region" description="Polar residues" evidence="6">
    <location>
        <begin position="282"/>
        <end position="294"/>
    </location>
</feature>
<evidence type="ECO:0000256" key="7">
    <source>
        <dbReference type="SAM" id="SignalP"/>
    </source>
</evidence>
<dbReference type="Gene3D" id="2.10.25.10">
    <property type="entry name" value="Laminin"/>
    <property type="match status" value="2"/>
</dbReference>
<evidence type="ECO:0000313" key="12">
    <source>
        <dbReference type="RefSeq" id="XP_031575406.1"/>
    </source>
</evidence>
<organism evidence="11 12">
    <name type="scientific">Actinia tenebrosa</name>
    <name type="common">Australian red waratah sea anemone</name>
    <dbReference type="NCBI Taxonomy" id="6105"/>
    <lineage>
        <taxon>Eukaryota</taxon>
        <taxon>Metazoa</taxon>
        <taxon>Cnidaria</taxon>
        <taxon>Anthozoa</taxon>
        <taxon>Hexacorallia</taxon>
        <taxon>Actiniaria</taxon>
        <taxon>Actiniidae</taxon>
        <taxon>Actinia</taxon>
    </lineage>
</organism>
<feature type="domain" description="EGF-like calcium-binding" evidence="8">
    <location>
        <begin position="479"/>
        <end position="518"/>
    </location>
</feature>
<feature type="region of interest" description="Disordered" evidence="6">
    <location>
        <begin position="273"/>
        <end position="314"/>
    </location>
</feature>
<dbReference type="KEGG" id="aten:116309020"/>
<dbReference type="OrthoDB" id="5988189at2759"/>